<dbReference type="InParanoid" id="A0A061ECW7"/>
<organism evidence="1 2">
    <name type="scientific">Theobroma cacao</name>
    <name type="common">Cacao</name>
    <name type="synonym">Cocoa</name>
    <dbReference type="NCBI Taxonomy" id="3641"/>
    <lineage>
        <taxon>Eukaryota</taxon>
        <taxon>Viridiplantae</taxon>
        <taxon>Streptophyta</taxon>
        <taxon>Embryophyta</taxon>
        <taxon>Tracheophyta</taxon>
        <taxon>Spermatophyta</taxon>
        <taxon>Magnoliopsida</taxon>
        <taxon>eudicotyledons</taxon>
        <taxon>Gunneridae</taxon>
        <taxon>Pentapetalae</taxon>
        <taxon>rosids</taxon>
        <taxon>malvids</taxon>
        <taxon>Malvales</taxon>
        <taxon>Malvaceae</taxon>
        <taxon>Byttnerioideae</taxon>
        <taxon>Theobroma</taxon>
    </lineage>
</organism>
<evidence type="ECO:0000313" key="2">
    <source>
        <dbReference type="Proteomes" id="UP000026915"/>
    </source>
</evidence>
<evidence type="ECO:0000313" key="1">
    <source>
        <dbReference type="EMBL" id="EOY02756.1"/>
    </source>
</evidence>
<proteinExistence type="predicted"/>
<dbReference type="AlphaFoldDB" id="A0A061ECW7"/>
<sequence length="131" mass="15085">MSKVGQKEGRRRCTTAKVACGVIQLDLFKEGIGVWVRIVKGLNVAVTFEEWEEMEALPDHYWDSFEVWFEELVSYVTAPRESTQKYESFDHAFALVKIRSKVVIPEHKELEAGGERFKVNVGSETYNILEL</sequence>
<gene>
    <name evidence="1" type="ORF">TCM_017158</name>
</gene>
<protein>
    <submittedName>
        <fullName evidence="1">Uncharacterized protein</fullName>
    </submittedName>
</protein>
<dbReference type="Gramene" id="EOY02756">
    <property type="protein sequence ID" value="EOY02756"/>
    <property type="gene ID" value="TCM_017158"/>
</dbReference>
<keyword evidence="2" id="KW-1185">Reference proteome</keyword>
<name>A0A061ECW7_THECC</name>
<accession>A0A061ECW7</accession>
<dbReference type="EMBL" id="CM001882">
    <property type="protein sequence ID" value="EOY02756.1"/>
    <property type="molecule type" value="Genomic_DNA"/>
</dbReference>
<dbReference type="Proteomes" id="UP000026915">
    <property type="component" value="Chromosome 4"/>
</dbReference>
<reference evidence="1 2" key="1">
    <citation type="journal article" date="2013" name="Genome Biol.">
        <title>The genome sequence of the most widely cultivated cacao type and its use to identify candidate genes regulating pod color.</title>
        <authorList>
            <person name="Motamayor J.C."/>
            <person name="Mockaitis K."/>
            <person name="Schmutz J."/>
            <person name="Haiminen N."/>
            <person name="Iii D.L."/>
            <person name="Cornejo O."/>
            <person name="Findley S.D."/>
            <person name="Zheng P."/>
            <person name="Utro F."/>
            <person name="Royaert S."/>
            <person name="Saski C."/>
            <person name="Jenkins J."/>
            <person name="Podicheti R."/>
            <person name="Zhao M."/>
            <person name="Scheffler B.E."/>
            <person name="Stack J.C."/>
            <person name="Feltus F.A."/>
            <person name="Mustiga G.M."/>
            <person name="Amores F."/>
            <person name="Phillips W."/>
            <person name="Marelli J.P."/>
            <person name="May G.D."/>
            <person name="Shapiro H."/>
            <person name="Ma J."/>
            <person name="Bustamante C.D."/>
            <person name="Schnell R.J."/>
            <person name="Main D."/>
            <person name="Gilbert D."/>
            <person name="Parida L."/>
            <person name="Kuhn D.N."/>
        </authorList>
    </citation>
    <scope>NUCLEOTIDE SEQUENCE [LARGE SCALE GENOMIC DNA]</scope>
    <source>
        <strain evidence="2">cv. Matina 1-6</strain>
    </source>
</reference>
<dbReference type="HOGENOM" id="CLU_1931335_0_0_1"/>